<dbReference type="PANTHER" id="PTHR11261:SF3">
    <property type="entry name" value="RETINOL-BINDING PROTEIN 3"/>
    <property type="match status" value="1"/>
</dbReference>
<dbReference type="PANTHER" id="PTHR11261">
    <property type="entry name" value="INTERPHOTORECEPTOR RETINOID-BINDING PROTEIN"/>
    <property type="match status" value="1"/>
</dbReference>
<protein>
    <submittedName>
        <fullName evidence="3">Interphotoreceptor retinoid-binding protein</fullName>
    </submittedName>
</protein>
<evidence type="ECO:0000313" key="3">
    <source>
        <dbReference type="EMBL" id="GLR71000.1"/>
    </source>
</evidence>
<feature type="domain" description="Tail specific protease" evidence="2">
    <location>
        <begin position="99"/>
        <end position="314"/>
    </location>
</feature>
<dbReference type="GO" id="GO:0006508">
    <property type="term" value="P:proteolysis"/>
    <property type="evidence" value="ECO:0007669"/>
    <property type="project" value="InterPro"/>
</dbReference>
<evidence type="ECO:0000256" key="1">
    <source>
        <dbReference type="SAM" id="SignalP"/>
    </source>
</evidence>
<dbReference type="Pfam" id="PF03572">
    <property type="entry name" value="Peptidase_S41"/>
    <property type="match status" value="1"/>
</dbReference>
<dbReference type="SUPFAM" id="SSF52096">
    <property type="entry name" value="ClpP/crotonase"/>
    <property type="match status" value="1"/>
</dbReference>
<dbReference type="Pfam" id="PF11918">
    <property type="entry name" value="Peptidase_S41_N"/>
    <property type="match status" value="1"/>
</dbReference>
<keyword evidence="1" id="KW-0732">Signal</keyword>
<dbReference type="AlphaFoldDB" id="A0AA37WKH5"/>
<feature type="chain" id="PRO_5041214923" evidence="1">
    <location>
        <begin position="21"/>
        <end position="334"/>
    </location>
</feature>
<sequence length="334" mass="37422">MKSITIFFWLVSVVIFSTHAAQGDISVTQKRAVVEGVADLMERRYVYLSQGSEVANVLRRQLLEGKFQSITSKQALAEHMSTFLMEQTKDGHLFLEYKPNALREERSRDVASEKSDYIESEMEKYYGAHINHGFNGIQRLNNNIGYIDLTVFAPPNMAEDLAHAAMTLCAQFDALIFDLRNNGGGMGELGHIMMGYLFDETSLPLSNIYHRPSDTLTTHKTPNKLPKRRFGGKKPLYILTSKRTFSAAEAFAYDLQALKRATIVGEVTGGGAHPFEYHEVDHEFFLSLAEARSINPITKSNWQGVGVQPDVLVKNDRALSEAIDLANARLSQLN</sequence>
<organism evidence="3 4">
    <name type="scientific">Agaribacter marinus</name>
    <dbReference type="NCBI Taxonomy" id="1431249"/>
    <lineage>
        <taxon>Bacteria</taxon>
        <taxon>Pseudomonadati</taxon>
        <taxon>Pseudomonadota</taxon>
        <taxon>Gammaproteobacteria</taxon>
        <taxon>Alteromonadales</taxon>
        <taxon>Alteromonadaceae</taxon>
        <taxon>Agaribacter</taxon>
    </lineage>
</organism>
<accession>A0AA37WKH5</accession>
<name>A0AA37WKH5_9ALTE</name>
<reference evidence="3" key="2">
    <citation type="submission" date="2023-01" db="EMBL/GenBank/DDBJ databases">
        <title>Draft genome sequence of Agaribacter marinus strain NBRC 110023.</title>
        <authorList>
            <person name="Sun Q."/>
            <person name="Mori K."/>
        </authorList>
    </citation>
    <scope>NUCLEOTIDE SEQUENCE</scope>
    <source>
        <strain evidence="3">NBRC 110023</strain>
    </source>
</reference>
<dbReference type="RefSeq" id="WP_284217283.1">
    <property type="nucleotide sequence ID" value="NZ_BSOT01000005.1"/>
</dbReference>
<dbReference type="Gene3D" id="3.30.750.44">
    <property type="match status" value="1"/>
</dbReference>
<dbReference type="SMART" id="SM00245">
    <property type="entry name" value="TSPc"/>
    <property type="match status" value="1"/>
</dbReference>
<dbReference type="GO" id="GO:0008236">
    <property type="term" value="F:serine-type peptidase activity"/>
    <property type="evidence" value="ECO:0007669"/>
    <property type="project" value="InterPro"/>
</dbReference>
<dbReference type="InterPro" id="IPR005151">
    <property type="entry name" value="Tail-specific_protease"/>
</dbReference>
<dbReference type="Proteomes" id="UP001156601">
    <property type="component" value="Unassembled WGS sequence"/>
</dbReference>
<dbReference type="CDD" id="cd07563">
    <property type="entry name" value="Peptidase_S41_IRBP"/>
    <property type="match status" value="1"/>
</dbReference>
<proteinExistence type="predicted"/>
<evidence type="ECO:0000313" key="4">
    <source>
        <dbReference type="Proteomes" id="UP001156601"/>
    </source>
</evidence>
<dbReference type="EMBL" id="BSOT01000005">
    <property type="protein sequence ID" value="GLR71000.1"/>
    <property type="molecule type" value="Genomic_DNA"/>
</dbReference>
<comment type="caution">
    <text evidence="3">The sequence shown here is derived from an EMBL/GenBank/DDBJ whole genome shotgun (WGS) entry which is preliminary data.</text>
</comment>
<reference evidence="3" key="1">
    <citation type="journal article" date="2014" name="Int. J. Syst. Evol. Microbiol.">
        <title>Complete genome sequence of Corynebacterium casei LMG S-19264T (=DSM 44701T), isolated from a smear-ripened cheese.</title>
        <authorList>
            <consortium name="US DOE Joint Genome Institute (JGI-PGF)"/>
            <person name="Walter F."/>
            <person name="Albersmeier A."/>
            <person name="Kalinowski J."/>
            <person name="Ruckert C."/>
        </authorList>
    </citation>
    <scope>NUCLEOTIDE SEQUENCE</scope>
    <source>
        <strain evidence="3">NBRC 110023</strain>
    </source>
</reference>
<keyword evidence="4" id="KW-1185">Reference proteome</keyword>
<dbReference type="Gene3D" id="3.90.226.10">
    <property type="entry name" value="2-enoyl-CoA Hydratase, Chain A, domain 1"/>
    <property type="match status" value="1"/>
</dbReference>
<feature type="signal peptide" evidence="1">
    <location>
        <begin position="1"/>
        <end position="20"/>
    </location>
</feature>
<gene>
    <name evidence="3" type="ORF">GCM10007852_19080</name>
</gene>
<evidence type="ECO:0000259" key="2">
    <source>
        <dbReference type="SMART" id="SM00245"/>
    </source>
</evidence>
<dbReference type="InterPro" id="IPR029045">
    <property type="entry name" value="ClpP/crotonase-like_dom_sf"/>
</dbReference>